<dbReference type="Pfam" id="PF13358">
    <property type="entry name" value="DDE_3"/>
    <property type="match status" value="1"/>
</dbReference>
<evidence type="ECO:0008006" key="9">
    <source>
        <dbReference type="Google" id="ProtNLM"/>
    </source>
</evidence>
<dbReference type="InterPro" id="IPR027417">
    <property type="entry name" value="P-loop_NTPase"/>
</dbReference>
<keyword evidence="1" id="KW-0547">Nucleotide-binding</keyword>
<evidence type="ECO:0000313" key="8">
    <source>
        <dbReference type="Proteomes" id="UP001176940"/>
    </source>
</evidence>
<evidence type="ECO:0000259" key="5">
    <source>
        <dbReference type="Pfam" id="PF13358"/>
    </source>
</evidence>
<dbReference type="Gene3D" id="3.30.420.10">
    <property type="entry name" value="Ribonuclease H-like superfamily/Ribonuclease H"/>
    <property type="match status" value="2"/>
</dbReference>
<evidence type="ECO:0000256" key="1">
    <source>
        <dbReference type="ARBA" id="ARBA00022741"/>
    </source>
</evidence>
<dbReference type="InterPro" id="IPR036388">
    <property type="entry name" value="WH-like_DNA-bd_sf"/>
</dbReference>
<evidence type="ECO:0000256" key="3">
    <source>
        <dbReference type="SAM" id="MobiDB-lite"/>
    </source>
</evidence>
<comment type="caution">
    <text evidence="7">The sequence shown here is derived from an EMBL/GenBank/DDBJ whole genome shotgun (WGS) entry which is preliminary data.</text>
</comment>
<protein>
    <recommendedName>
        <fullName evidence="9">Transposase</fullName>
    </recommendedName>
</protein>
<dbReference type="Pfam" id="PF01498">
    <property type="entry name" value="HTH_Tnp_Tc3_2"/>
    <property type="match status" value="1"/>
</dbReference>
<name>A0ABN9LC21_9NEOB</name>
<dbReference type="InterPro" id="IPR038717">
    <property type="entry name" value="Tc1-like_DDE_dom"/>
</dbReference>
<dbReference type="SMART" id="SM00177">
    <property type="entry name" value="ARF"/>
    <property type="match status" value="1"/>
</dbReference>
<dbReference type="SUPFAM" id="SSF46689">
    <property type="entry name" value="Homeodomain-like"/>
    <property type="match status" value="1"/>
</dbReference>
<dbReference type="InterPro" id="IPR036397">
    <property type="entry name" value="RNaseH_sf"/>
</dbReference>
<dbReference type="InterPro" id="IPR002492">
    <property type="entry name" value="Transposase_Tc1-like"/>
</dbReference>
<dbReference type="EMBL" id="CAUEEQ010014386">
    <property type="protein sequence ID" value="CAJ0938490.1"/>
    <property type="molecule type" value="Genomic_DNA"/>
</dbReference>
<dbReference type="InterPro" id="IPR057667">
    <property type="entry name" value="HTH_SB"/>
</dbReference>
<evidence type="ECO:0000259" key="6">
    <source>
        <dbReference type="Pfam" id="PF25787"/>
    </source>
</evidence>
<organism evidence="7 8">
    <name type="scientific">Ranitomeya imitator</name>
    <name type="common">mimic poison frog</name>
    <dbReference type="NCBI Taxonomy" id="111125"/>
    <lineage>
        <taxon>Eukaryota</taxon>
        <taxon>Metazoa</taxon>
        <taxon>Chordata</taxon>
        <taxon>Craniata</taxon>
        <taxon>Vertebrata</taxon>
        <taxon>Euteleostomi</taxon>
        <taxon>Amphibia</taxon>
        <taxon>Batrachia</taxon>
        <taxon>Anura</taxon>
        <taxon>Neobatrachia</taxon>
        <taxon>Hyloidea</taxon>
        <taxon>Dendrobatidae</taxon>
        <taxon>Dendrobatinae</taxon>
        <taxon>Ranitomeya</taxon>
    </lineage>
</organism>
<dbReference type="Proteomes" id="UP001176940">
    <property type="component" value="Unassembled WGS sequence"/>
</dbReference>
<gene>
    <name evidence="7" type="ORF">RIMI_LOCUS7551048</name>
</gene>
<feature type="domain" description="Tc1-like transposase DDE" evidence="5">
    <location>
        <begin position="387"/>
        <end position="538"/>
    </location>
</feature>
<reference evidence="7" key="1">
    <citation type="submission" date="2023-07" db="EMBL/GenBank/DDBJ databases">
        <authorList>
            <person name="Stuckert A."/>
        </authorList>
    </citation>
    <scope>NUCLEOTIDE SEQUENCE</scope>
</reference>
<dbReference type="NCBIfam" id="TIGR00231">
    <property type="entry name" value="small_GTP"/>
    <property type="match status" value="1"/>
</dbReference>
<dbReference type="Pfam" id="PF00025">
    <property type="entry name" value="Arf"/>
    <property type="match status" value="1"/>
</dbReference>
<feature type="domain" description="Sleeping Beauty transposase HTH" evidence="6">
    <location>
        <begin position="239"/>
        <end position="290"/>
    </location>
</feature>
<dbReference type="Pfam" id="PF25787">
    <property type="entry name" value="HTH_SB"/>
    <property type="match status" value="1"/>
</dbReference>
<keyword evidence="8" id="KW-1185">Reference proteome</keyword>
<dbReference type="InterPro" id="IPR024156">
    <property type="entry name" value="Small_GTPase_ARF"/>
</dbReference>
<dbReference type="PRINTS" id="PR00328">
    <property type="entry name" value="SAR1GTPBP"/>
</dbReference>
<dbReference type="Gene3D" id="3.40.50.300">
    <property type="entry name" value="P-loop containing nucleotide triphosphate hydrolases"/>
    <property type="match status" value="1"/>
</dbReference>
<dbReference type="SUPFAM" id="SSF52540">
    <property type="entry name" value="P-loop containing nucleoside triphosphate hydrolases"/>
    <property type="match status" value="1"/>
</dbReference>
<evidence type="ECO:0000259" key="4">
    <source>
        <dbReference type="Pfam" id="PF01498"/>
    </source>
</evidence>
<feature type="domain" description="Transposase Tc1-like" evidence="4">
    <location>
        <begin position="308"/>
        <end position="378"/>
    </location>
</feature>
<dbReference type="InterPro" id="IPR009057">
    <property type="entry name" value="Homeodomain-like_sf"/>
</dbReference>
<accession>A0ABN9LC21</accession>
<dbReference type="InterPro" id="IPR006689">
    <property type="entry name" value="Small_GTPase_ARF/SAR"/>
</dbReference>
<feature type="region of interest" description="Disordered" evidence="3">
    <location>
        <begin position="691"/>
        <end position="727"/>
    </location>
</feature>
<dbReference type="Gene3D" id="1.10.10.10">
    <property type="entry name" value="Winged helix-like DNA-binding domain superfamily/Winged helix DNA-binding domain"/>
    <property type="match status" value="1"/>
</dbReference>
<proteinExistence type="predicted"/>
<keyword evidence="2" id="KW-0342">GTP-binding</keyword>
<sequence>MTNRQRQKRHSWAKEKKTWTVAQWSKVWFSDWKSRSQSLEEEWRGHNPSCLRSSVKFPQSVIGAMSSAGVGPLCFIKTKVSVAVYQEILEHFTLLSANALFGNGNLILQQDLAPVHTAKSTNTWFTNNSIIGKHWVTKRGPALSNPMFTLVTGIVGRWRTVCVTALQRPNSDAAEIDIVVGIAAASLSVKVPLEAPVDVSGYYDFVLLGGSSGMQSGPSAPIKRHLCTPSNSLTPNSTMVKTKELSKDTRNKIVALHQAGKTESAIANQLGVKKSTVGAIIRKWKTYKTTDNLPRSGAPRKIPPRGVRMITRTVSKNPRTTRGDLVNELQRAGTNVTRPTISNTLRHHGLRSCSARRVPLLKPVHVRARLKFAREHLDDPEEFWENVLWSDETKLELFGRNTTCRVWWKKNTELHPSNTIPTVKHGGGNIMLWGCFSAKGPGRLIRVHERMNGAMYREILSANLLPSARALKMKRGWVFQHDYDPKHTARATKEWLRKKHFKVLEWPSQSPDLNHIENLWRELKVRVAKRKAKNITALEEIFMEEWANIPTTVCGNLVKIYRKRGFFSSIFSSLFGTREMRILILGLDGAGKTTILYRLQVGEVVTTIPTIGFNVETVTYKNLKFQVWDLGGQTSIRPYWRCYYSNTDAVIYVVDSCDRDRIGISKSELVAMLEHHQIHYDQMERTCYHKKQRGPPTKALSPGKEGINQRGNTETKGNSEGATRFSS</sequence>
<dbReference type="PROSITE" id="PS51417">
    <property type="entry name" value="ARF"/>
    <property type="match status" value="1"/>
</dbReference>
<dbReference type="PANTHER" id="PTHR11711">
    <property type="entry name" value="ADP RIBOSYLATION FACTOR-RELATED"/>
    <property type="match status" value="1"/>
</dbReference>
<dbReference type="SMART" id="SM00178">
    <property type="entry name" value="SAR"/>
    <property type="match status" value="1"/>
</dbReference>
<evidence type="ECO:0000256" key="2">
    <source>
        <dbReference type="ARBA" id="ARBA00023134"/>
    </source>
</evidence>
<feature type="compositionally biased region" description="Polar residues" evidence="3">
    <location>
        <begin position="709"/>
        <end position="727"/>
    </location>
</feature>
<evidence type="ECO:0000313" key="7">
    <source>
        <dbReference type="EMBL" id="CAJ0938490.1"/>
    </source>
</evidence>
<dbReference type="InterPro" id="IPR005225">
    <property type="entry name" value="Small_GTP-bd"/>
</dbReference>